<protein>
    <submittedName>
        <fullName evidence="2">Uncharacterized protein C19orf47-like</fullName>
    </submittedName>
</protein>
<feature type="compositionally biased region" description="Pro residues" evidence="1">
    <location>
        <begin position="128"/>
        <end position="142"/>
    </location>
</feature>
<proteinExistence type="predicted"/>
<keyword evidence="3" id="KW-1185">Reference proteome</keyword>
<name>A0A2B4SQG7_STYPI</name>
<dbReference type="OrthoDB" id="10067653at2759"/>
<dbReference type="CDD" id="cd09531">
    <property type="entry name" value="SAM_CS047"/>
    <property type="match status" value="1"/>
</dbReference>
<dbReference type="EMBL" id="LSMT01000046">
    <property type="protein sequence ID" value="PFX30737.1"/>
    <property type="molecule type" value="Genomic_DNA"/>
</dbReference>
<evidence type="ECO:0000256" key="1">
    <source>
        <dbReference type="SAM" id="MobiDB-lite"/>
    </source>
</evidence>
<dbReference type="GO" id="GO:0005634">
    <property type="term" value="C:nucleus"/>
    <property type="evidence" value="ECO:0007669"/>
    <property type="project" value="TreeGrafter"/>
</dbReference>
<feature type="region of interest" description="Disordered" evidence="1">
    <location>
        <begin position="332"/>
        <end position="360"/>
    </location>
</feature>
<accession>A0A2B4SQG7</accession>
<comment type="caution">
    <text evidence="2">The sequence shown here is derived from an EMBL/GenBank/DDBJ whole genome shotgun (WGS) entry which is preliminary data.</text>
</comment>
<dbReference type="PANTHER" id="PTHR21359">
    <property type="entry name" value="DUF5577 DOMAIN-CONTAINING PROTEIN"/>
    <property type="match status" value="1"/>
</dbReference>
<dbReference type="InterPro" id="IPR013761">
    <property type="entry name" value="SAM/pointed_sf"/>
</dbReference>
<dbReference type="Gene3D" id="1.10.150.50">
    <property type="entry name" value="Transcription Factor, Ets-1"/>
    <property type="match status" value="1"/>
</dbReference>
<feature type="compositionally biased region" description="Polar residues" evidence="1">
    <location>
        <begin position="86"/>
        <end position="97"/>
    </location>
</feature>
<dbReference type="InterPro" id="IPR040772">
    <property type="entry name" value="C19orf47_SAM"/>
</dbReference>
<feature type="region of interest" description="Disordered" evidence="1">
    <location>
        <begin position="72"/>
        <end position="144"/>
    </location>
</feature>
<reference evidence="3" key="1">
    <citation type="journal article" date="2017" name="bioRxiv">
        <title>Comparative analysis of the genomes of Stylophora pistillata and Acropora digitifera provides evidence for extensive differences between species of corals.</title>
        <authorList>
            <person name="Voolstra C.R."/>
            <person name="Li Y."/>
            <person name="Liew Y.J."/>
            <person name="Baumgarten S."/>
            <person name="Zoccola D."/>
            <person name="Flot J.-F."/>
            <person name="Tambutte S."/>
            <person name="Allemand D."/>
            <person name="Aranda M."/>
        </authorList>
    </citation>
    <scope>NUCLEOTIDE SEQUENCE [LARGE SCALE GENOMIC DNA]</scope>
</reference>
<dbReference type="PANTHER" id="PTHR21359:SF1">
    <property type="entry name" value="DUF5577 DOMAIN-CONTAINING PROTEIN"/>
    <property type="match status" value="1"/>
</dbReference>
<evidence type="ECO:0000313" key="2">
    <source>
        <dbReference type="EMBL" id="PFX30737.1"/>
    </source>
</evidence>
<organism evidence="2 3">
    <name type="scientific">Stylophora pistillata</name>
    <name type="common">Smooth cauliflower coral</name>
    <dbReference type="NCBI Taxonomy" id="50429"/>
    <lineage>
        <taxon>Eukaryota</taxon>
        <taxon>Metazoa</taxon>
        <taxon>Cnidaria</taxon>
        <taxon>Anthozoa</taxon>
        <taxon>Hexacorallia</taxon>
        <taxon>Scleractinia</taxon>
        <taxon>Astrocoeniina</taxon>
        <taxon>Pocilloporidae</taxon>
        <taxon>Stylophora</taxon>
    </lineage>
</organism>
<dbReference type="Proteomes" id="UP000225706">
    <property type="component" value="Unassembled WGS sequence"/>
</dbReference>
<dbReference type="Pfam" id="PF18017">
    <property type="entry name" value="SAM_4"/>
    <property type="match status" value="1"/>
</dbReference>
<sequence>MSVQVSKWTKFFANAGIPSGPAQNYAVIFYDHRIQEDMLPDLTKEILRDIGITVMGDIIAILRHGKEVYAQSEREKSAKDMAVIDSTESPSPGNQTPIGVKRKSTAASRMVDHWINNQKSGTSSPVRDPQPSPSSSPSPAPPRKNLKIEAAISQEKPQATGAQKTLSERFGGHAVKVHVTNKPKTAAVTPPKVTDEHTLKVKLPQGSTERSKKLIVKQKQAAASAAVNKAKVIKRQSVFDRLGKESPPLEVAVKKPEKKTEVKALKPLKTSITVQLKDKSQGSVFSRLGGLASPSAAATATVQAVNPRIRLPSSDDEPEDIDYTSHSVLKPVKRKGVPAKPVKPVKPVKRSTGLNSDVDAGKSVFARLGSKV</sequence>
<evidence type="ECO:0000313" key="3">
    <source>
        <dbReference type="Proteomes" id="UP000225706"/>
    </source>
</evidence>
<feature type="region of interest" description="Disordered" evidence="1">
    <location>
        <begin position="308"/>
        <end position="327"/>
    </location>
</feature>
<dbReference type="SUPFAM" id="SSF47769">
    <property type="entry name" value="SAM/Pointed domain"/>
    <property type="match status" value="1"/>
</dbReference>
<dbReference type="AlphaFoldDB" id="A0A2B4SQG7"/>
<dbReference type="InterPro" id="IPR039161">
    <property type="entry name" value="C19orf47-like"/>
</dbReference>
<gene>
    <name evidence="2" type="primary">2</name>
    <name evidence="2" type="ORF">AWC38_SpisGene4482</name>
</gene>